<sequence>MCLMPRYVSLWGQAKVGHRKEFVVPVSSTPVSGNGTVEALVERELESAIAKPEPSTPSLPPTNLSLAFNGTAIVPTCYAPSRPSRTINSDDCNIAIYMILIMPNSMEPMTWDKPPIYLPRSTSAHAPSP</sequence>
<comment type="caution">
    <text evidence="1">The sequence shown here is derived from an EMBL/GenBank/DDBJ whole genome shotgun (WGS) entry which is preliminary data.</text>
</comment>
<dbReference type="Proteomes" id="UP001590951">
    <property type="component" value="Unassembled WGS sequence"/>
</dbReference>
<evidence type="ECO:0000313" key="1">
    <source>
        <dbReference type="EMBL" id="KAL2055745.1"/>
    </source>
</evidence>
<name>A0ABR4BD72_9LECA</name>
<evidence type="ECO:0000313" key="2">
    <source>
        <dbReference type="Proteomes" id="UP001590951"/>
    </source>
</evidence>
<keyword evidence="2" id="KW-1185">Reference proteome</keyword>
<accession>A0ABR4BD72</accession>
<organism evidence="1 2">
    <name type="scientific">Lepraria finkii</name>
    <dbReference type="NCBI Taxonomy" id="1340010"/>
    <lineage>
        <taxon>Eukaryota</taxon>
        <taxon>Fungi</taxon>
        <taxon>Dikarya</taxon>
        <taxon>Ascomycota</taxon>
        <taxon>Pezizomycotina</taxon>
        <taxon>Lecanoromycetes</taxon>
        <taxon>OSLEUM clade</taxon>
        <taxon>Lecanoromycetidae</taxon>
        <taxon>Lecanorales</taxon>
        <taxon>Lecanorineae</taxon>
        <taxon>Stereocaulaceae</taxon>
        <taxon>Lepraria</taxon>
    </lineage>
</organism>
<dbReference type="EMBL" id="JBHFEH010000010">
    <property type="protein sequence ID" value="KAL2055745.1"/>
    <property type="molecule type" value="Genomic_DNA"/>
</dbReference>
<reference evidence="1 2" key="1">
    <citation type="submission" date="2024-09" db="EMBL/GenBank/DDBJ databases">
        <title>Rethinking Asexuality: The Enigmatic Case of Functional Sexual Genes in Lepraria (Stereocaulaceae).</title>
        <authorList>
            <person name="Doellman M."/>
            <person name="Sun Y."/>
            <person name="Barcenas-Pena A."/>
            <person name="Lumbsch H.T."/>
            <person name="Grewe F."/>
        </authorList>
    </citation>
    <scope>NUCLEOTIDE SEQUENCE [LARGE SCALE GENOMIC DNA]</scope>
    <source>
        <strain evidence="1 2">Grewe 0041</strain>
    </source>
</reference>
<gene>
    <name evidence="1" type="ORF">ABVK25_003989</name>
</gene>
<proteinExistence type="predicted"/>
<protein>
    <submittedName>
        <fullName evidence="1">Uncharacterized protein</fullName>
    </submittedName>
</protein>